<dbReference type="GeneID" id="93267724"/>
<accession>A0A5D7KXK1</accession>
<organism evidence="1 2">
    <name type="scientific">Escherichia coli</name>
    <dbReference type="NCBI Taxonomy" id="562"/>
    <lineage>
        <taxon>Bacteria</taxon>
        <taxon>Pseudomonadati</taxon>
        <taxon>Pseudomonadota</taxon>
        <taxon>Gammaproteobacteria</taxon>
        <taxon>Enterobacterales</taxon>
        <taxon>Enterobacteriaceae</taxon>
        <taxon>Escherichia</taxon>
    </lineage>
</organism>
<dbReference type="EMBL" id="CP042625">
    <property type="protein sequence ID" value="QED76707.1"/>
    <property type="molecule type" value="Genomic_DNA"/>
</dbReference>
<evidence type="ECO:0000313" key="1">
    <source>
        <dbReference type="EMBL" id="QED76707.1"/>
    </source>
</evidence>
<protein>
    <submittedName>
        <fullName evidence="1">Uncharacterized protein</fullName>
    </submittedName>
</protein>
<evidence type="ECO:0000313" key="2">
    <source>
        <dbReference type="Proteomes" id="UP000321299"/>
    </source>
</evidence>
<dbReference type="AlphaFoldDB" id="A0A5D7KXK1"/>
<geneLocation type="plasmid" evidence="2">
    <name>pncyu-26-73-10</name>
</geneLocation>
<gene>
    <name evidence="1" type="ORF">FTV93_30625</name>
</gene>
<name>A0A5D7KXK1_ECOLX</name>
<reference evidence="1 2" key="1">
    <citation type="submission" date="2019-08" db="EMBL/GenBank/DDBJ databases">
        <title>Plasmid- and chromosome-located mcr-3 in mcr-1-positive Escherichia coli from diseased swine, Taiwan.</title>
        <authorList>
            <person name="Hsu C.-Y."/>
            <person name="Huang W.-C."/>
            <person name="Lauderdale T.-L."/>
        </authorList>
    </citation>
    <scope>NUCLEOTIDE SEQUENCE [LARGE SCALE GENOMIC DNA]</scope>
    <source>
        <strain evidence="1 2">NCYU-26-73</strain>
        <plasmid evidence="2">pncyu-26-73-10</plasmid>
    </source>
</reference>
<reference evidence="1 2" key="2">
    <citation type="submission" date="2019-08" db="EMBL/GenBank/DDBJ databases">
        <authorList>
            <person name="Chen F.-J."/>
            <person name="Wu H.-C."/>
            <person name="Liao Y.-C."/>
            <person name="Kuo S.-C."/>
        </authorList>
    </citation>
    <scope>NUCLEOTIDE SEQUENCE [LARGE SCALE GENOMIC DNA]</scope>
    <source>
        <strain evidence="1 2">NCYU-26-73</strain>
        <plasmid evidence="2">pncyu-26-73-10</plasmid>
    </source>
</reference>
<dbReference type="RefSeq" id="WP_029793011.1">
    <property type="nucleotide sequence ID" value="NZ_AP022125.1"/>
</dbReference>
<keyword evidence="1" id="KW-0614">Plasmid</keyword>
<dbReference type="Proteomes" id="UP000321299">
    <property type="component" value="Plasmid pNCYU-26-73-10"/>
</dbReference>
<sequence>MKNVRMQFDLPEDRLDELDSLMKKCGISTKKELFNYALTMLEWAVDESESGHEIAAIDRDSKQFYALRMPILKRVNRTSTAN</sequence>
<proteinExistence type="predicted"/>